<evidence type="ECO:0000256" key="1">
    <source>
        <dbReference type="ARBA" id="ARBA00023015"/>
    </source>
</evidence>
<protein>
    <submittedName>
        <fullName evidence="6">TetR/AcrR family transcriptional regulator</fullName>
    </submittedName>
</protein>
<feature type="DNA-binding region" description="H-T-H motif" evidence="4">
    <location>
        <begin position="35"/>
        <end position="54"/>
    </location>
</feature>
<evidence type="ECO:0000256" key="2">
    <source>
        <dbReference type="ARBA" id="ARBA00023125"/>
    </source>
</evidence>
<dbReference type="EMBL" id="JAJVKT010000015">
    <property type="protein sequence ID" value="MCE7509536.1"/>
    <property type="molecule type" value="Genomic_DNA"/>
</dbReference>
<dbReference type="RefSeq" id="WP_022995276.1">
    <property type="nucleotide sequence ID" value="NZ_CBDDTQ010000005.1"/>
</dbReference>
<reference evidence="6" key="1">
    <citation type="submission" date="2022-01" db="EMBL/GenBank/DDBJ databases">
        <authorList>
            <person name="Karlyshev A.V."/>
            <person name="Jaspars M."/>
        </authorList>
    </citation>
    <scope>NUCLEOTIDE SEQUENCE</scope>
    <source>
        <strain evidence="6">AGSA3-2</strain>
    </source>
</reference>
<dbReference type="KEGG" id="axe:P40_14485"/>
<dbReference type="Pfam" id="PF00440">
    <property type="entry name" value="TetR_N"/>
    <property type="match status" value="1"/>
</dbReference>
<keyword evidence="2 4" id="KW-0238">DNA-binding</keyword>
<comment type="caution">
    <text evidence="6">The sequence shown here is derived from an EMBL/GenBank/DDBJ whole genome shotgun (WGS) entry which is preliminary data.</text>
</comment>
<dbReference type="Gene3D" id="1.10.357.10">
    <property type="entry name" value="Tetracycline Repressor, domain 2"/>
    <property type="match status" value="1"/>
</dbReference>
<name>A0A9Q3ZFE9_9GAMM</name>
<dbReference type="SUPFAM" id="SSF46689">
    <property type="entry name" value="Homeodomain-like"/>
    <property type="match status" value="1"/>
</dbReference>
<keyword evidence="7" id="KW-1185">Reference proteome</keyword>
<evidence type="ECO:0000313" key="6">
    <source>
        <dbReference type="EMBL" id="MCE7509536.1"/>
    </source>
</evidence>
<organism evidence="6 7">
    <name type="scientific">Alloalcanivorax xenomutans</name>
    <dbReference type="NCBI Taxonomy" id="1094342"/>
    <lineage>
        <taxon>Bacteria</taxon>
        <taxon>Pseudomonadati</taxon>
        <taxon>Pseudomonadota</taxon>
        <taxon>Gammaproteobacteria</taxon>
        <taxon>Oceanospirillales</taxon>
        <taxon>Alcanivoracaceae</taxon>
        <taxon>Alloalcanivorax</taxon>
    </lineage>
</organism>
<dbReference type="GO" id="GO:0000976">
    <property type="term" value="F:transcription cis-regulatory region binding"/>
    <property type="evidence" value="ECO:0007669"/>
    <property type="project" value="TreeGrafter"/>
</dbReference>
<dbReference type="PANTHER" id="PTHR30055:SF234">
    <property type="entry name" value="HTH-TYPE TRANSCRIPTIONAL REGULATOR BETI"/>
    <property type="match status" value="1"/>
</dbReference>
<keyword evidence="3" id="KW-0804">Transcription</keyword>
<proteinExistence type="predicted"/>
<dbReference type="Proteomes" id="UP001107961">
    <property type="component" value="Unassembled WGS sequence"/>
</dbReference>
<dbReference type="PRINTS" id="PR00455">
    <property type="entry name" value="HTHTETR"/>
</dbReference>
<dbReference type="InterPro" id="IPR050109">
    <property type="entry name" value="HTH-type_TetR-like_transc_reg"/>
</dbReference>
<dbReference type="AlphaFoldDB" id="A0A9Q3ZFE9"/>
<sequence length="198" mass="22630">MKTSTSKARPSPSLKDRITDAAVALLIDEGVARTTTVAVQKRANVSRGALLYHFPSRAELLASTIERLVRMNEQQINESFLSCSDPAEDVEKALIALSDNMARPSYLAEMELWAISRNDQELRDALYQAEKAARFDLDRVVGKLLECWKKHENYQLLADLSVEFLRGVAFSDILRKRPEYRWRMISLWVEVIKKSLET</sequence>
<evidence type="ECO:0000259" key="5">
    <source>
        <dbReference type="PROSITE" id="PS50977"/>
    </source>
</evidence>
<feature type="domain" description="HTH tetR-type" evidence="5">
    <location>
        <begin position="12"/>
        <end position="72"/>
    </location>
</feature>
<keyword evidence="1" id="KW-0805">Transcription regulation</keyword>
<dbReference type="GO" id="GO:0003700">
    <property type="term" value="F:DNA-binding transcription factor activity"/>
    <property type="evidence" value="ECO:0007669"/>
    <property type="project" value="TreeGrafter"/>
</dbReference>
<dbReference type="PROSITE" id="PS50977">
    <property type="entry name" value="HTH_TETR_2"/>
    <property type="match status" value="1"/>
</dbReference>
<dbReference type="InterPro" id="IPR009057">
    <property type="entry name" value="Homeodomain-like_sf"/>
</dbReference>
<evidence type="ECO:0000313" key="7">
    <source>
        <dbReference type="Proteomes" id="UP001107961"/>
    </source>
</evidence>
<evidence type="ECO:0000256" key="4">
    <source>
        <dbReference type="PROSITE-ProRule" id="PRU00335"/>
    </source>
</evidence>
<gene>
    <name evidence="6" type="ORF">LZG35_12870</name>
</gene>
<dbReference type="PANTHER" id="PTHR30055">
    <property type="entry name" value="HTH-TYPE TRANSCRIPTIONAL REGULATOR RUTR"/>
    <property type="match status" value="1"/>
</dbReference>
<dbReference type="InterPro" id="IPR001647">
    <property type="entry name" value="HTH_TetR"/>
</dbReference>
<evidence type="ECO:0000256" key="3">
    <source>
        <dbReference type="ARBA" id="ARBA00023163"/>
    </source>
</evidence>
<accession>A0A9Q3ZFE9</accession>